<feature type="transmembrane region" description="Helical" evidence="2">
    <location>
        <begin position="71"/>
        <end position="95"/>
    </location>
</feature>
<keyword evidence="2" id="KW-0812">Transmembrane</keyword>
<feature type="region of interest" description="Disordered" evidence="1">
    <location>
        <begin position="1"/>
        <end position="25"/>
    </location>
</feature>
<dbReference type="AlphaFoldDB" id="A0A5M8QJJ2"/>
<dbReference type="OrthoDB" id="9993705at2"/>
<reference evidence="3 4" key="1">
    <citation type="submission" date="2019-08" db="EMBL/GenBank/DDBJ databases">
        <title>Agrococcus lahaulensis sp. nov., isolated from a cold desert of the Indian Himalayas.</title>
        <authorList>
            <person name="Qu J.H."/>
        </authorList>
    </citation>
    <scope>NUCLEOTIDE SEQUENCE [LARGE SCALE GENOMIC DNA]</scope>
    <source>
        <strain evidence="3 4">NS18</strain>
    </source>
</reference>
<sequence>MSDAAPQHPPHATGGRPPQQYAPPPARRGGRTFAILALVVAGLEVLTGPLMVLVLSGAIRAGLDPSGIGLLSGGVGALSAVLGAIAAALAIVSILRREPARVLAGIALGVAISALASLIASALQVVLFSF</sequence>
<evidence type="ECO:0000313" key="4">
    <source>
        <dbReference type="Proteomes" id="UP000323221"/>
    </source>
</evidence>
<accession>A0A5M8QJJ2</accession>
<keyword evidence="2" id="KW-1133">Transmembrane helix</keyword>
<name>A0A5M8QJJ2_9MICO</name>
<feature type="transmembrane region" description="Helical" evidence="2">
    <location>
        <begin position="102"/>
        <end position="127"/>
    </location>
</feature>
<keyword evidence="4" id="KW-1185">Reference proteome</keyword>
<proteinExistence type="predicted"/>
<dbReference type="EMBL" id="VOIR01000011">
    <property type="protein sequence ID" value="KAA6436327.1"/>
    <property type="molecule type" value="Genomic_DNA"/>
</dbReference>
<evidence type="ECO:0000313" key="3">
    <source>
        <dbReference type="EMBL" id="KAA6436327.1"/>
    </source>
</evidence>
<organism evidence="3 4">
    <name type="scientific">Agrococcus sediminis</name>
    <dbReference type="NCBI Taxonomy" id="2599924"/>
    <lineage>
        <taxon>Bacteria</taxon>
        <taxon>Bacillati</taxon>
        <taxon>Actinomycetota</taxon>
        <taxon>Actinomycetes</taxon>
        <taxon>Micrococcales</taxon>
        <taxon>Microbacteriaceae</taxon>
        <taxon>Agrococcus</taxon>
    </lineage>
</organism>
<evidence type="ECO:0000256" key="2">
    <source>
        <dbReference type="SAM" id="Phobius"/>
    </source>
</evidence>
<feature type="transmembrane region" description="Helical" evidence="2">
    <location>
        <begin position="33"/>
        <end position="59"/>
    </location>
</feature>
<evidence type="ECO:0000256" key="1">
    <source>
        <dbReference type="SAM" id="MobiDB-lite"/>
    </source>
</evidence>
<dbReference type="RefSeq" id="WP_146354989.1">
    <property type="nucleotide sequence ID" value="NZ_VOIR01000011.1"/>
</dbReference>
<comment type="caution">
    <text evidence="3">The sequence shown here is derived from an EMBL/GenBank/DDBJ whole genome shotgun (WGS) entry which is preliminary data.</text>
</comment>
<dbReference type="Proteomes" id="UP000323221">
    <property type="component" value="Unassembled WGS sequence"/>
</dbReference>
<gene>
    <name evidence="3" type="ORF">FQ330_02660</name>
</gene>
<keyword evidence="2" id="KW-0472">Membrane</keyword>
<protein>
    <submittedName>
        <fullName evidence="3">Uncharacterized protein</fullName>
    </submittedName>
</protein>